<proteinExistence type="predicted"/>
<keyword evidence="1" id="KW-0812">Transmembrane</keyword>
<keyword evidence="1" id="KW-1133">Transmembrane helix</keyword>
<evidence type="ECO:0000313" key="2">
    <source>
        <dbReference type="EMBL" id="MCR8633505.1"/>
    </source>
</evidence>
<evidence type="ECO:0000313" key="3">
    <source>
        <dbReference type="Proteomes" id="UP001300012"/>
    </source>
</evidence>
<feature type="transmembrane region" description="Helical" evidence="1">
    <location>
        <begin position="74"/>
        <end position="95"/>
    </location>
</feature>
<comment type="caution">
    <text evidence="2">The sequence shown here is derived from an EMBL/GenBank/DDBJ whole genome shotgun (WGS) entry which is preliminary data.</text>
</comment>
<gene>
    <name evidence="2" type="ORF">NV381_20175</name>
</gene>
<dbReference type="RefSeq" id="WP_258215081.1">
    <property type="nucleotide sequence ID" value="NZ_JANQBD010000015.1"/>
</dbReference>
<sequence length="98" mass="10889">MDISETKTLNDIAVKVGKLEAGQEASVKATNELASSVNRLVDKLDKSDDIAREALQASNVNQKRIDEVSENLKWVWRSIFASLVTSGFGFLIKFITFK</sequence>
<protein>
    <submittedName>
        <fullName evidence="2">Hemolysin XhlA family protein</fullName>
    </submittedName>
</protein>
<accession>A0ABT1YJZ4</accession>
<keyword evidence="3" id="KW-1185">Reference proteome</keyword>
<reference evidence="2 3" key="1">
    <citation type="submission" date="2022-08" db="EMBL/GenBank/DDBJ databases">
        <title>Paenibacillus endoradicis sp. nov., Paenibacillus radicibacter sp. nov and Paenibacillus pararadicis sp. nov., three cold-adapted plant growth-promoting bacteria isolated from root of Larix gmelinii in Great Khingan.</title>
        <authorList>
            <person name="Xue H."/>
        </authorList>
    </citation>
    <scope>NUCLEOTIDE SEQUENCE [LARGE SCALE GENOMIC DNA]</scope>
    <source>
        <strain evidence="2 3">N5-1-1-5</strain>
    </source>
</reference>
<keyword evidence="1" id="KW-0472">Membrane</keyword>
<evidence type="ECO:0000256" key="1">
    <source>
        <dbReference type="SAM" id="Phobius"/>
    </source>
</evidence>
<name>A0ABT1YJZ4_9BACL</name>
<organism evidence="2 3">
    <name type="scientific">Paenibacillus radicis</name>
    <name type="common">ex Xue et al. 2023</name>
    <dbReference type="NCBI Taxonomy" id="2972489"/>
    <lineage>
        <taxon>Bacteria</taxon>
        <taxon>Bacillati</taxon>
        <taxon>Bacillota</taxon>
        <taxon>Bacilli</taxon>
        <taxon>Bacillales</taxon>
        <taxon>Paenibacillaceae</taxon>
        <taxon>Paenibacillus</taxon>
    </lineage>
</organism>
<dbReference type="Proteomes" id="UP001300012">
    <property type="component" value="Unassembled WGS sequence"/>
</dbReference>
<dbReference type="EMBL" id="JANQBD010000015">
    <property type="protein sequence ID" value="MCR8633505.1"/>
    <property type="molecule type" value="Genomic_DNA"/>
</dbReference>